<keyword evidence="1" id="KW-0433">Leucine-rich repeat</keyword>
<name>A0A6F9DKV5_9ASCI</name>
<sequence>MKFLDLTWKGLNELNDEHQSLPTKNSMAYRDKTDAETTAVAVEEIDASHNLISKFHPKFICSFKHLIKLKVCSNCLSEIPAQLSNLTMLKELYVTNNRLTFLPPELCRLQLEVLNLSGNMFKVFPPVLCQMVQLKTLLMGGNGLREIPKHITNLIQLEVLYLGGNAIRFIPNEIGDMLSLNALSLCDNQLTAIPTSFSKLTNLKSLSLHNNVLHYLPREVLSLVSLAELSLRGNPLVARFAHDLAYDPPTLFEIASRSIALSGTNYTTSCLPPQLIQHLNSASKCPNPKCAGVYFEHKYKQIKFVDFCGKYRLPLMQYLCSPECISSGTSSAASSEYETEDEEERSNDIIRRVLLG</sequence>
<organism evidence="4">
    <name type="scientific">Phallusia mammillata</name>
    <dbReference type="NCBI Taxonomy" id="59560"/>
    <lineage>
        <taxon>Eukaryota</taxon>
        <taxon>Metazoa</taxon>
        <taxon>Chordata</taxon>
        <taxon>Tunicata</taxon>
        <taxon>Ascidiacea</taxon>
        <taxon>Phlebobranchia</taxon>
        <taxon>Ascidiidae</taxon>
        <taxon>Phallusia</taxon>
    </lineage>
</organism>
<proteinExistence type="evidence at transcript level"/>
<evidence type="ECO:0000256" key="2">
    <source>
        <dbReference type="ARBA" id="ARBA00022737"/>
    </source>
</evidence>
<accession>A0A6F9DKV5</accession>
<dbReference type="SMART" id="SM00369">
    <property type="entry name" value="LRR_TYP"/>
    <property type="match status" value="6"/>
</dbReference>
<dbReference type="InterPro" id="IPR050216">
    <property type="entry name" value="LRR_domain-containing"/>
</dbReference>
<dbReference type="InterPro" id="IPR003591">
    <property type="entry name" value="Leu-rich_rpt_typical-subtyp"/>
</dbReference>
<dbReference type="GO" id="GO:0005737">
    <property type="term" value="C:cytoplasm"/>
    <property type="evidence" value="ECO:0007669"/>
    <property type="project" value="TreeGrafter"/>
</dbReference>
<protein>
    <submittedName>
        <fullName evidence="4">Leucine-rich repeat and IQ domain-containing protein 4-like</fullName>
    </submittedName>
</protein>
<dbReference type="PANTHER" id="PTHR48051">
    <property type="match status" value="1"/>
</dbReference>
<dbReference type="InterPro" id="IPR055414">
    <property type="entry name" value="LRR_R13L4/SHOC2-like"/>
</dbReference>
<dbReference type="Pfam" id="PF23598">
    <property type="entry name" value="LRR_14"/>
    <property type="match status" value="1"/>
</dbReference>
<dbReference type="EMBL" id="LR787683">
    <property type="protein sequence ID" value="CAB3263545.1"/>
    <property type="molecule type" value="mRNA"/>
</dbReference>
<feature type="domain" description="Disease resistance R13L4/SHOC-2-like LRR" evidence="3">
    <location>
        <begin position="149"/>
        <end position="232"/>
    </location>
</feature>
<dbReference type="AlphaFoldDB" id="A0A6F9DKV5"/>
<evidence type="ECO:0000259" key="3">
    <source>
        <dbReference type="Pfam" id="PF23598"/>
    </source>
</evidence>
<dbReference type="PANTHER" id="PTHR48051:SF53">
    <property type="entry name" value="LEUCINE RICH REPEAT CONTAINING 58"/>
    <property type="match status" value="1"/>
</dbReference>
<evidence type="ECO:0000256" key="1">
    <source>
        <dbReference type="ARBA" id="ARBA00022614"/>
    </source>
</evidence>
<reference evidence="4" key="1">
    <citation type="submission" date="2020-04" db="EMBL/GenBank/DDBJ databases">
        <authorList>
            <person name="Neveu A P."/>
        </authorList>
    </citation>
    <scope>NUCLEOTIDE SEQUENCE</scope>
    <source>
        <tissue evidence="4">Whole embryo</tissue>
    </source>
</reference>
<dbReference type="InterPro" id="IPR032675">
    <property type="entry name" value="LRR_dom_sf"/>
</dbReference>
<keyword evidence="2" id="KW-0677">Repeat</keyword>
<dbReference type="SUPFAM" id="SSF52058">
    <property type="entry name" value="L domain-like"/>
    <property type="match status" value="1"/>
</dbReference>
<evidence type="ECO:0000313" key="4">
    <source>
        <dbReference type="EMBL" id="CAB3263545.1"/>
    </source>
</evidence>
<dbReference type="Gene3D" id="3.80.10.10">
    <property type="entry name" value="Ribonuclease Inhibitor"/>
    <property type="match status" value="2"/>
</dbReference>
<gene>
    <name evidence="4" type="primary">Lrriq4-001</name>
</gene>
<dbReference type="InterPro" id="IPR001611">
    <property type="entry name" value="Leu-rich_rpt"/>
</dbReference>
<dbReference type="Pfam" id="PF13855">
    <property type="entry name" value="LRR_8"/>
    <property type="match status" value="1"/>
</dbReference>